<evidence type="ECO:0000313" key="2">
    <source>
        <dbReference type="EMBL" id="PMD32591.1"/>
    </source>
</evidence>
<dbReference type="STRING" id="1149755.A0A2J6R246"/>
<feature type="domain" description="Heterokaryon incompatibility" evidence="1">
    <location>
        <begin position="201"/>
        <end position="355"/>
    </location>
</feature>
<name>A0A2J6R246_HYAVF</name>
<evidence type="ECO:0000259" key="1">
    <source>
        <dbReference type="Pfam" id="PF06985"/>
    </source>
</evidence>
<accession>A0A2J6R246</accession>
<dbReference type="Proteomes" id="UP000235786">
    <property type="component" value="Unassembled WGS sequence"/>
</dbReference>
<keyword evidence="3" id="KW-1185">Reference proteome</keyword>
<reference evidence="2 3" key="1">
    <citation type="submission" date="2016-04" db="EMBL/GenBank/DDBJ databases">
        <title>A degradative enzymes factory behind the ericoid mycorrhizal symbiosis.</title>
        <authorList>
            <consortium name="DOE Joint Genome Institute"/>
            <person name="Martino E."/>
            <person name="Morin E."/>
            <person name="Grelet G."/>
            <person name="Kuo A."/>
            <person name="Kohler A."/>
            <person name="Daghino S."/>
            <person name="Barry K."/>
            <person name="Choi C."/>
            <person name="Cichocki N."/>
            <person name="Clum A."/>
            <person name="Copeland A."/>
            <person name="Hainaut M."/>
            <person name="Haridas S."/>
            <person name="Labutti K."/>
            <person name="Lindquist E."/>
            <person name="Lipzen A."/>
            <person name="Khouja H.-R."/>
            <person name="Murat C."/>
            <person name="Ohm R."/>
            <person name="Olson A."/>
            <person name="Spatafora J."/>
            <person name="Veneault-Fourrey C."/>
            <person name="Henrissat B."/>
            <person name="Grigoriev I."/>
            <person name="Martin F."/>
            <person name="Perotto S."/>
        </authorList>
    </citation>
    <scope>NUCLEOTIDE SEQUENCE [LARGE SCALE GENOMIC DNA]</scope>
    <source>
        <strain evidence="2 3">F</strain>
    </source>
</reference>
<dbReference type="PANTHER" id="PTHR33112">
    <property type="entry name" value="DOMAIN PROTEIN, PUTATIVE-RELATED"/>
    <property type="match status" value="1"/>
</dbReference>
<dbReference type="InterPro" id="IPR010730">
    <property type="entry name" value="HET"/>
</dbReference>
<dbReference type="AlphaFoldDB" id="A0A2J6R246"/>
<dbReference type="EMBL" id="KZ613958">
    <property type="protein sequence ID" value="PMD32591.1"/>
    <property type="molecule type" value="Genomic_DNA"/>
</dbReference>
<organism evidence="2 3">
    <name type="scientific">Hyaloscypha variabilis (strain UAMH 11265 / GT02V1 / F)</name>
    <name type="common">Meliniomyces variabilis</name>
    <dbReference type="NCBI Taxonomy" id="1149755"/>
    <lineage>
        <taxon>Eukaryota</taxon>
        <taxon>Fungi</taxon>
        <taxon>Dikarya</taxon>
        <taxon>Ascomycota</taxon>
        <taxon>Pezizomycotina</taxon>
        <taxon>Leotiomycetes</taxon>
        <taxon>Helotiales</taxon>
        <taxon>Hyaloscyphaceae</taxon>
        <taxon>Hyaloscypha</taxon>
        <taxon>Hyaloscypha variabilis</taxon>
    </lineage>
</organism>
<dbReference type="Pfam" id="PF06985">
    <property type="entry name" value="HET"/>
    <property type="match status" value="1"/>
</dbReference>
<sequence>MSVCSECANISVEQLRKIDYKDPYIHHANVGELRACAETSRCGICVLLWRTMDDLTQLDASKAAIRDHPDEIYGLYGQFYDDLDYKFGDPPEVGGLPTFESAIKIEAKFLTYNLGLTRPGIRLFAVDGTPAAGHFSERCTYFDPSADLSIQLSRKWLGICSQYHEKCRPLSSAMPTRVIELGTSSTTPPRLLITAGLCEAYAALSYCWGRGAAESLMLRDENIESMQQGIDERRLAKTYVEAFQLARDLGFKYIWIDALCILQGNKEDWESESTKMGEVYGNAALCIIAARSGDSANGFLRNDFKAASDPCSFPYGRVDEKGHEIDGLFVHLDRAWFKDTLDPDPVQTRGWCLQEAELSRRRLVYGRSGVSFQCNTNKYFEDETYKFYHQRTFDPKPQAAVGPVPGRRPPDGLELLNHWYGDILPDYTARTLTNRSDVFAAIASLAKLAKNTIGGRYLAGVWESDLPRGLLWKPRYQTRWMVDPSRSESNLVPLRRSAHSRAPSWSWAAVEGPISHGWDNRKRWPPYPTEGRPDAFFVRPAHNDHTRWTSQDDCDADMLYMPLCELQMYGRPRRLRCTAIPQARLLEWYREQGVKARQRPDDLPPQVRHAVLFKPLTVIEKDIILLRDGCPFDQVVAFGVFNLAQEQIDDVWALPATQDLGVILNRNNDGTFHRLGIFHILNRQWFEAGEEELLRLV</sequence>
<dbReference type="OrthoDB" id="5125733at2759"/>
<proteinExistence type="predicted"/>
<dbReference type="PANTHER" id="PTHR33112:SF10">
    <property type="entry name" value="TOL"/>
    <property type="match status" value="1"/>
</dbReference>
<evidence type="ECO:0000313" key="3">
    <source>
        <dbReference type="Proteomes" id="UP000235786"/>
    </source>
</evidence>
<protein>
    <submittedName>
        <fullName evidence="2">HET-domain-containing protein</fullName>
    </submittedName>
</protein>
<gene>
    <name evidence="2" type="ORF">L207DRAFT_590290</name>
</gene>